<keyword evidence="2" id="KW-1185">Reference proteome</keyword>
<dbReference type="EMBL" id="CM047580">
    <property type="protein sequence ID" value="KAI9920682.1"/>
    <property type="molecule type" value="Genomic_DNA"/>
</dbReference>
<evidence type="ECO:0000313" key="1">
    <source>
        <dbReference type="EMBL" id="KAI9920682.1"/>
    </source>
</evidence>
<proteinExistence type="predicted"/>
<organism evidence="1 2">
    <name type="scientific">Peronosclerospora sorghi</name>
    <dbReference type="NCBI Taxonomy" id="230839"/>
    <lineage>
        <taxon>Eukaryota</taxon>
        <taxon>Sar</taxon>
        <taxon>Stramenopiles</taxon>
        <taxon>Oomycota</taxon>
        <taxon>Peronosporomycetes</taxon>
        <taxon>Peronosporales</taxon>
        <taxon>Peronosporaceae</taxon>
        <taxon>Peronosclerospora</taxon>
    </lineage>
</organism>
<sequence>MAQRTSLRCPIALDDEPMLETKSPATSEWNVEPSAFSKLVRIPFEKLSTAIKKPSTAIKTLIPLSLGDPTVFRKLHCPDVLVHAIIDATQWLHSFGWFLGGPCGYRSALWEFKSTPEKKWEIDSNQMQSLVDDRTKGILINNPSNPCGSMYSKVNQNSMF</sequence>
<dbReference type="Proteomes" id="UP001163321">
    <property type="component" value="Chromosome 1"/>
</dbReference>
<name>A0ACC0WQP3_9STRA</name>
<comment type="caution">
    <text evidence="1">The sequence shown here is derived from an EMBL/GenBank/DDBJ whole genome shotgun (WGS) entry which is preliminary data.</text>
</comment>
<protein>
    <submittedName>
        <fullName evidence="1">Uncharacterized protein</fullName>
    </submittedName>
</protein>
<evidence type="ECO:0000313" key="2">
    <source>
        <dbReference type="Proteomes" id="UP001163321"/>
    </source>
</evidence>
<reference evidence="1 2" key="1">
    <citation type="journal article" date="2022" name="bioRxiv">
        <title>The genome of the oomycete Peronosclerospora sorghi, a cosmopolitan pathogen of maize and sorghum, is inflated with dispersed pseudogenes.</title>
        <authorList>
            <person name="Fletcher K."/>
            <person name="Martin F."/>
            <person name="Isakeit T."/>
            <person name="Cavanaugh K."/>
            <person name="Magill C."/>
            <person name="Michelmore R."/>
        </authorList>
    </citation>
    <scope>NUCLEOTIDE SEQUENCE [LARGE SCALE GENOMIC DNA]</scope>
    <source>
        <strain evidence="1">P6</strain>
    </source>
</reference>
<accession>A0ACC0WQP3</accession>
<gene>
    <name evidence="1" type="ORF">PsorP6_002230</name>
</gene>